<dbReference type="Proteomes" id="UP001189429">
    <property type="component" value="Unassembled WGS sequence"/>
</dbReference>
<keyword evidence="2" id="KW-0808">Transferase</keyword>
<evidence type="ECO:0000313" key="5">
    <source>
        <dbReference type="Proteomes" id="UP001189429"/>
    </source>
</evidence>
<accession>A0ABN9W3B8</accession>
<evidence type="ECO:0000256" key="3">
    <source>
        <dbReference type="SAM" id="MobiDB-lite"/>
    </source>
</evidence>
<evidence type="ECO:0008006" key="6">
    <source>
        <dbReference type="Google" id="ProtNLM"/>
    </source>
</evidence>
<dbReference type="InterPro" id="IPR001525">
    <property type="entry name" value="C5_MeTfrase"/>
</dbReference>
<evidence type="ECO:0000313" key="4">
    <source>
        <dbReference type="EMBL" id="CAK0879034.1"/>
    </source>
</evidence>
<name>A0ABN9W3B8_9DINO</name>
<organism evidence="4 5">
    <name type="scientific">Prorocentrum cordatum</name>
    <dbReference type="NCBI Taxonomy" id="2364126"/>
    <lineage>
        <taxon>Eukaryota</taxon>
        <taxon>Sar</taxon>
        <taxon>Alveolata</taxon>
        <taxon>Dinophyceae</taxon>
        <taxon>Prorocentrales</taxon>
        <taxon>Prorocentraceae</taxon>
        <taxon>Prorocentrum</taxon>
    </lineage>
</organism>
<protein>
    <recommendedName>
        <fullName evidence="6">DNA (cytosine-5-)-methyltransferase</fullName>
    </recommendedName>
</protein>
<dbReference type="Gene3D" id="3.40.50.150">
    <property type="entry name" value="Vaccinia Virus protein VP39"/>
    <property type="match status" value="1"/>
</dbReference>
<proteinExistence type="predicted"/>
<sequence>DSLEYVRRAKPRVALVENVETLIEGEVGDREIDYLVSQFDSMNYWCFWKVFDTAEYGSPVPRNRLYLLAIHDVGEHRAALGLHARDLMLAMRAPDFFGIHDFVIEPRQARETFMSDKSLVPWGERGGSDDPTVGWRDEHNTFYRDHNLTWPPSDKMTSHITKEGLNQRQVELAYFLDFAFGPVGDLVNGRRVDFFDAACSLTRLIGVKLSERQQKEPRDPWTLRPPTFIAHAQIVMRTYVPSEYSSTGEPESRLRALEAFEVMQMVGWDFAVGPPLKQKFDPSAIVSLAGNAFSAFACAVISLVALSLFGQIPSAPVERGQAGHEGEPDQPGERAAEEGEQPASSSTASSSSSSSGDSDDSD</sequence>
<evidence type="ECO:0000256" key="1">
    <source>
        <dbReference type="ARBA" id="ARBA00022603"/>
    </source>
</evidence>
<evidence type="ECO:0000256" key="2">
    <source>
        <dbReference type="ARBA" id="ARBA00022679"/>
    </source>
</evidence>
<comment type="caution">
    <text evidence="4">The sequence shown here is derived from an EMBL/GenBank/DDBJ whole genome shotgun (WGS) entry which is preliminary data.</text>
</comment>
<feature type="compositionally biased region" description="Basic and acidic residues" evidence="3">
    <location>
        <begin position="321"/>
        <end position="337"/>
    </location>
</feature>
<feature type="non-terminal residue" evidence="4">
    <location>
        <position position="1"/>
    </location>
</feature>
<dbReference type="SUPFAM" id="SSF53335">
    <property type="entry name" value="S-adenosyl-L-methionine-dependent methyltransferases"/>
    <property type="match status" value="1"/>
</dbReference>
<dbReference type="Pfam" id="PF00145">
    <property type="entry name" value="DNA_methylase"/>
    <property type="match status" value="1"/>
</dbReference>
<keyword evidence="5" id="KW-1185">Reference proteome</keyword>
<dbReference type="EMBL" id="CAUYUJ010017912">
    <property type="protein sequence ID" value="CAK0879034.1"/>
    <property type="molecule type" value="Genomic_DNA"/>
</dbReference>
<gene>
    <name evidence="4" type="ORF">PCOR1329_LOCUS62580</name>
</gene>
<feature type="region of interest" description="Disordered" evidence="3">
    <location>
        <begin position="317"/>
        <end position="362"/>
    </location>
</feature>
<feature type="compositionally biased region" description="Low complexity" evidence="3">
    <location>
        <begin position="344"/>
        <end position="356"/>
    </location>
</feature>
<keyword evidence="1" id="KW-0489">Methyltransferase</keyword>
<dbReference type="InterPro" id="IPR029063">
    <property type="entry name" value="SAM-dependent_MTases_sf"/>
</dbReference>
<reference evidence="4" key="1">
    <citation type="submission" date="2023-10" db="EMBL/GenBank/DDBJ databases">
        <authorList>
            <person name="Chen Y."/>
            <person name="Shah S."/>
            <person name="Dougan E. K."/>
            <person name="Thang M."/>
            <person name="Chan C."/>
        </authorList>
    </citation>
    <scope>NUCLEOTIDE SEQUENCE [LARGE SCALE GENOMIC DNA]</scope>
</reference>